<evidence type="ECO:0000256" key="1">
    <source>
        <dbReference type="SAM" id="MobiDB-lite"/>
    </source>
</evidence>
<keyword evidence="3" id="KW-1185">Reference proteome</keyword>
<protein>
    <submittedName>
        <fullName evidence="2">Uncharacterized protein</fullName>
    </submittedName>
</protein>
<feature type="region of interest" description="Disordered" evidence="1">
    <location>
        <begin position="10"/>
        <end position="34"/>
    </location>
</feature>
<proteinExistence type="predicted"/>
<evidence type="ECO:0000313" key="3">
    <source>
        <dbReference type="Proteomes" id="UP000593560"/>
    </source>
</evidence>
<dbReference type="Proteomes" id="UP000593560">
    <property type="component" value="Unassembled WGS sequence"/>
</dbReference>
<dbReference type="EMBL" id="JABFAD010000005">
    <property type="protein sequence ID" value="MBA0798073.1"/>
    <property type="molecule type" value="Genomic_DNA"/>
</dbReference>
<name>A0A7J9GKH6_9ROSI</name>
<evidence type="ECO:0000313" key="2">
    <source>
        <dbReference type="EMBL" id="MBA0798073.1"/>
    </source>
</evidence>
<organism evidence="2 3">
    <name type="scientific">Gossypium harknessii</name>
    <dbReference type="NCBI Taxonomy" id="34285"/>
    <lineage>
        <taxon>Eukaryota</taxon>
        <taxon>Viridiplantae</taxon>
        <taxon>Streptophyta</taxon>
        <taxon>Embryophyta</taxon>
        <taxon>Tracheophyta</taxon>
        <taxon>Spermatophyta</taxon>
        <taxon>Magnoliopsida</taxon>
        <taxon>eudicotyledons</taxon>
        <taxon>Gunneridae</taxon>
        <taxon>Pentapetalae</taxon>
        <taxon>rosids</taxon>
        <taxon>malvids</taxon>
        <taxon>Malvales</taxon>
        <taxon>Malvaceae</taxon>
        <taxon>Malvoideae</taxon>
        <taxon>Gossypium</taxon>
    </lineage>
</organism>
<accession>A0A7J9GKH6</accession>
<dbReference type="OrthoDB" id="988218at2759"/>
<comment type="caution">
    <text evidence="2">The sequence shown here is derived from an EMBL/GenBank/DDBJ whole genome shotgun (WGS) entry which is preliminary data.</text>
</comment>
<dbReference type="AlphaFoldDB" id="A0A7J9GKH6"/>
<gene>
    <name evidence="2" type="ORF">Gohar_008706</name>
</gene>
<reference evidence="2 3" key="1">
    <citation type="journal article" date="2019" name="Genome Biol. Evol.">
        <title>Insights into the evolution of the New World diploid cottons (Gossypium, subgenus Houzingenia) based on genome sequencing.</title>
        <authorList>
            <person name="Grover C.E."/>
            <person name="Arick M.A. 2nd"/>
            <person name="Thrash A."/>
            <person name="Conover J.L."/>
            <person name="Sanders W.S."/>
            <person name="Peterson D.G."/>
            <person name="Frelichowski J.E."/>
            <person name="Scheffler J.A."/>
            <person name="Scheffler B.E."/>
            <person name="Wendel J.F."/>
        </authorList>
    </citation>
    <scope>NUCLEOTIDE SEQUENCE [LARGE SCALE GENOMIC DNA]</scope>
    <source>
        <strain evidence="2">0</strain>
        <tissue evidence="2">Leaf</tissue>
    </source>
</reference>
<sequence length="98" mass="11248">MMFTLMETVKERKTPKISTSHFKTRRKKSSKQIGGATRLSNQIENLCNASDNMSQATYNLTPVMDPYDIPQAVKVLDSMEEVPEARLLYFFLTEIITQ</sequence>